<reference evidence="2" key="1">
    <citation type="submission" date="2022-09" db="EMBL/GenBank/DDBJ databases">
        <title>Aureispira anguillicida sp. nov., isolated from Leptocephalus of Japanese eel Anguilla japonica.</title>
        <authorList>
            <person name="Yuasa K."/>
            <person name="Mekata T."/>
            <person name="Ikunari K."/>
        </authorList>
    </citation>
    <scope>NUCLEOTIDE SEQUENCE</scope>
    <source>
        <strain evidence="2">EL160426</strain>
    </source>
</reference>
<organism evidence="2 3">
    <name type="scientific">Aureispira anguillae</name>
    <dbReference type="NCBI Taxonomy" id="2864201"/>
    <lineage>
        <taxon>Bacteria</taxon>
        <taxon>Pseudomonadati</taxon>
        <taxon>Bacteroidota</taxon>
        <taxon>Saprospiria</taxon>
        <taxon>Saprospirales</taxon>
        <taxon>Saprospiraceae</taxon>
        <taxon>Aureispira</taxon>
    </lineage>
</organism>
<keyword evidence="3" id="KW-1185">Reference proteome</keyword>
<dbReference type="EMBL" id="AP026867">
    <property type="protein sequence ID" value="BDS09657.1"/>
    <property type="molecule type" value="Genomic_DNA"/>
</dbReference>
<dbReference type="KEGG" id="aup:AsAng_0003610"/>
<evidence type="ECO:0000313" key="2">
    <source>
        <dbReference type="EMBL" id="BDS09657.1"/>
    </source>
</evidence>
<dbReference type="Proteomes" id="UP001060919">
    <property type="component" value="Chromosome"/>
</dbReference>
<sequence>MENISDNFSLKLFIRDTIKFYFDGLKLVKNGLQYYWKYSLLLLVMVGVLSYYKLSKIETYYTAKTSYTFNFLHKKVFGDLLYDIELLCSNKEYQTLSTVLDIPLPAAQSILTFQAKNIVNSPLHEDFTERKVPFYIWVTIKHKESLPVIQKAITNYLVTSPFSIKSVQKKHQDLKKRLALVNNEIQFLDSIKVQLLDTVKLTLSQENMEKIAPLLDLHHTKVNLKTTLEEQLIQKEVVSLLKPFQAIKHARAGLLTKAALKYSIIYLFLSLSLTTVFYWYKQTSHEF</sequence>
<feature type="transmembrane region" description="Helical" evidence="1">
    <location>
        <begin position="259"/>
        <end position="280"/>
    </location>
</feature>
<dbReference type="AlphaFoldDB" id="A0A915VKF0"/>
<protein>
    <submittedName>
        <fullName evidence="2">Uncharacterized protein</fullName>
    </submittedName>
</protein>
<evidence type="ECO:0000313" key="3">
    <source>
        <dbReference type="Proteomes" id="UP001060919"/>
    </source>
</evidence>
<evidence type="ECO:0000256" key="1">
    <source>
        <dbReference type="SAM" id="Phobius"/>
    </source>
</evidence>
<proteinExistence type="predicted"/>
<keyword evidence="1" id="KW-0812">Transmembrane</keyword>
<gene>
    <name evidence="2" type="ORF">AsAng_0003610</name>
</gene>
<dbReference type="RefSeq" id="WP_264791027.1">
    <property type="nucleotide sequence ID" value="NZ_AP026867.1"/>
</dbReference>
<keyword evidence="1" id="KW-0472">Membrane</keyword>
<name>A0A915VKF0_9BACT</name>
<accession>A0A915VKF0</accession>
<keyword evidence="1" id="KW-1133">Transmembrane helix</keyword>
<feature type="transmembrane region" description="Helical" evidence="1">
    <location>
        <begin position="35"/>
        <end position="54"/>
    </location>
</feature>